<dbReference type="InterPro" id="IPR011010">
    <property type="entry name" value="DNA_brk_join_enz"/>
</dbReference>
<reference evidence="3 4" key="1">
    <citation type="submission" date="2013-01" db="EMBL/GenBank/DDBJ databases">
        <title>Whole genome shotgun sequence of Gordonia soli NBRC 108243.</title>
        <authorList>
            <person name="Isaki-Nakamura S."/>
            <person name="Hosoyama A."/>
            <person name="Tsuchikane K."/>
            <person name="Ando Y."/>
            <person name="Baba S."/>
            <person name="Ohji S."/>
            <person name="Hamada M."/>
            <person name="Tamura T."/>
            <person name="Yamazoe A."/>
            <person name="Yamazaki S."/>
            <person name="Fujita N."/>
        </authorList>
    </citation>
    <scope>NUCLEOTIDE SEQUENCE [LARGE SCALE GENOMIC DNA]</scope>
    <source>
        <strain evidence="3 4">NBRC 108243</strain>
    </source>
</reference>
<dbReference type="Pfam" id="PF00589">
    <property type="entry name" value="Phage_integrase"/>
    <property type="match status" value="1"/>
</dbReference>
<protein>
    <submittedName>
        <fullName evidence="3">Putative recombinase</fullName>
    </submittedName>
</protein>
<dbReference type="PANTHER" id="PTHR30349:SF91">
    <property type="entry name" value="INTA PROTEIN"/>
    <property type="match status" value="1"/>
</dbReference>
<evidence type="ECO:0000259" key="2">
    <source>
        <dbReference type="PROSITE" id="PS51898"/>
    </source>
</evidence>
<comment type="caution">
    <text evidence="3">The sequence shown here is derived from an EMBL/GenBank/DDBJ whole genome shotgun (WGS) entry which is preliminary data.</text>
</comment>
<dbReference type="AlphaFoldDB" id="M0QMC8"/>
<dbReference type="RefSeq" id="WP_007623105.1">
    <property type="nucleotide sequence ID" value="NZ_BANX01000027.1"/>
</dbReference>
<name>M0QMC8_9ACTN</name>
<dbReference type="SUPFAM" id="SSF56349">
    <property type="entry name" value="DNA breaking-rejoining enzymes"/>
    <property type="match status" value="1"/>
</dbReference>
<dbReference type="InterPro" id="IPR050090">
    <property type="entry name" value="Tyrosine_recombinase_XerCD"/>
</dbReference>
<accession>M0QMC8</accession>
<proteinExistence type="predicted"/>
<dbReference type="InterPro" id="IPR013762">
    <property type="entry name" value="Integrase-like_cat_sf"/>
</dbReference>
<dbReference type="eggNOG" id="COG0582">
    <property type="taxonomic scope" value="Bacteria"/>
</dbReference>
<dbReference type="EMBL" id="BANX01000027">
    <property type="protein sequence ID" value="GAC69733.1"/>
    <property type="molecule type" value="Genomic_DNA"/>
</dbReference>
<sequence>MRATLTAFTAVVQSYVDQGVLPRNVAALVERPADADVDEDDAEPNSETTAKSWTVAEAQRFRESVRDDRLFACWLLSCYGLRRSEVLGLRWSAIEGEALHVRRGRVTVGTETIEGAPKSRRSRWELPMPAELIEALRALKTRQKEEVLAIGVPWDEDRLVASREDGSPVAPDWYSDEFHRLRARAGLRRIKLHGLRNTSVTLMLDRGIPVHIVAGWHGHDPAVSLSIYPDAKADELRAAGASLFGSAAK</sequence>
<dbReference type="Gene3D" id="1.10.443.10">
    <property type="entry name" value="Intergrase catalytic core"/>
    <property type="match status" value="1"/>
</dbReference>
<evidence type="ECO:0000313" key="3">
    <source>
        <dbReference type="EMBL" id="GAC69733.1"/>
    </source>
</evidence>
<dbReference type="PROSITE" id="PS51898">
    <property type="entry name" value="TYR_RECOMBINASE"/>
    <property type="match status" value="1"/>
</dbReference>
<evidence type="ECO:0000256" key="1">
    <source>
        <dbReference type="ARBA" id="ARBA00023172"/>
    </source>
</evidence>
<feature type="domain" description="Tyr recombinase" evidence="2">
    <location>
        <begin position="48"/>
        <end position="241"/>
    </location>
</feature>
<organism evidence="3 4">
    <name type="scientific">Gordonia soli NBRC 108243</name>
    <dbReference type="NCBI Taxonomy" id="1223545"/>
    <lineage>
        <taxon>Bacteria</taxon>
        <taxon>Bacillati</taxon>
        <taxon>Actinomycetota</taxon>
        <taxon>Actinomycetes</taxon>
        <taxon>Mycobacteriales</taxon>
        <taxon>Gordoniaceae</taxon>
        <taxon>Gordonia</taxon>
    </lineage>
</organism>
<dbReference type="GO" id="GO:0003677">
    <property type="term" value="F:DNA binding"/>
    <property type="evidence" value="ECO:0007669"/>
    <property type="project" value="InterPro"/>
</dbReference>
<dbReference type="GO" id="GO:0006310">
    <property type="term" value="P:DNA recombination"/>
    <property type="evidence" value="ECO:0007669"/>
    <property type="project" value="UniProtKB-KW"/>
</dbReference>
<keyword evidence="1" id="KW-0233">DNA recombination</keyword>
<dbReference type="InterPro" id="IPR002104">
    <property type="entry name" value="Integrase_catalytic"/>
</dbReference>
<gene>
    <name evidence="3" type="ORF">GS4_27_00110</name>
</gene>
<dbReference type="STRING" id="1223545.GS4_27_00110"/>
<dbReference type="Proteomes" id="UP000011666">
    <property type="component" value="Unassembled WGS sequence"/>
</dbReference>
<dbReference type="GO" id="GO:0015074">
    <property type="term" value="P:DNA integration"/>
    <property type="evidence" value="ECO:0007669"/>
    <property type="project" value="InterPro"/>
</dbReference>
<evidence type="ECO:0000313" key="4">
    <source>
        <dbReference type="Proteomes" id="UP000011666"/>
    </source>
</evidence>
<dbReference type="PANTHER" id="PTHR30349">
    <property type="entry name" value="PHAGE INTEGRASE-RELATED"/>
    <property type="match status" value="1"/>
</dbReference>
<keyword evidence="4" id="KW-1185">Reference proteome</keyword>